<proteinExistence type="predicted"/>
<dbReference type="RefSeq" id="WP_063325158.1">
    <property type="nucleotide sequence ID" value="NZ_CP015225.1"/>
</dbReference>
<name>A0A165ZWG6_PSEFL</name>
<gene>
    <name evidence="1" type="ORF">TK06_15370</name>
</gene>
<evidence type="ECO:0000313" key="1">
    <source>
        <dbReference type="EMBL" id="AMZ75358.1"/>
    </source>
</evidence>
<dbReference type="InterPro" id="IPR009241">
    <property type="entry name" value="HigB-like"/>
</dbReference>
<accession>A0A165ZWG6</accession>
<dbReference type="AlphaFoldDB" id="A0A165ZWG6"/>
<organism evidence="1 2">
    <name type="scientific">Pseudomonas fluorescens</name>
    <dbReference type="NCBI Taxonomy" id="294"/>
    <lineage>
        <taxon>Bacteria</taxon>
        <taxon>Pseudomonadati</taxon>
        <taxon>Pseudomonadota</taxon>
        <taxon>Gammaproteobacteria</taxon>
        <taxon>Pseudomonadales</taxon>
        <taxon>Pseudomonadaceae</taxon>
        <taxon>Pseudomonas</taxon>
    </lineage>
</organism>
<reference evidence="2" key="1">
    <citation type="submission" date="2016-04" db="EMBL/GenBank/DDBJ databases">
        <authorList>
            <person name="Ray J."/>
            <person name="Price M."/>
            <person name="Deutschbauer A."/>
        </authorList>
    </citation>
    <scope>NUCLEOTIDE SEQUENCE [LARGE SCALE GENOMIC DNA]</scope>
    <source>
        <strain evidence="2">FW300-N2E2</strain>
    </source>
</reference>
<evidence type="ECO:0000313" key="2">
    <source>
        <dbReference type="Proteomes" id="UP000076083"/>
    </source>
</evidence>
<dbReference type="Proteomes" id="UP000076083">
    <property type="component" value="Chromosome"/>
</dbReference>
<reference evidence="1 2" key="2">
    <citation type="journal article" date="2018" name="Nature">
        <title>Mutant phenotypes for thousands of bacterial genes of unknown function.</title>
        <authorList>
            <person name="Price M.N."/>
            <person name="Wetmore K.M."/>
            <person name="Waters R.J."/>
            <person name="Callaghan M."/>
            <person name="Ray J."/>
            <person name="Liu H."/>
            <person name="Kuehl J.V."/>
            <person name="Melnyk R.A."/>
            <person name="Lamson J.S."/>
            <person name="Suh Y."/>
            <person name="Carlson H.K."/>
            <person name="Esquivel Z."/>
            <person name="Sadeeshkumar H."/>
            <person name="Chakraborty R."/>
            <person name="Zane G.M."/>
            <person name="Rubin B.E."/>
            <person name="Wall J.D."/>
            <person name="Visel A."/>
            <person name="Bristow J."/>
            <person name="Blow M.J."/>
            <person name="Arkin A.P."/>
            <person name="Deutschbauer A.M."/>
        </authorList>
    </citation>
    <scope>NUCLEOTIDE SEQUENCE [LARGE SCALE GENOMIC DNA]</scope>
    <source>
        <strain evidence="1 2">FW300-N2E2</strain>
    </source>
</reference>
<dbReference type="EMBL" id="CP015225">
    <property type="protein sequence ID" value="AMZ75358.1"/>
    <property type="molecule type" value="Genomic_DNA"/>
</dbReference>
<sequence>MVDIAPILNVRFFRTDAGNEPVREWLTDLPREHRRMIGTDIKTVQIGWPIGMPVVRKLDTGLWEVRIDLGDTIARVLFTVAGSDMVLLHGFIKKSQKTPATDMATAKQRKARL</sequence>
<protein>
    <recommendedName>
        <fullName evidence="3">Type II toxin-antitoxin system RelE/ParE family toxin</fullName>
    </recommendedName>
</protein>
<evidence type="ECO:0008006" key="3">
    <source>
        <dbReference type="Google" id="ProtNLM"/>
    </source>
</evidence>
<dbReference type="Pfam" id="PF05973">
    <property type="entry name" value="Gp49"/>
    <property type="match status" value="1"/>
</dbReference>